<organism evidence="1 2">
    <name type="scientific">Mycteria americana</name>
    <name type="common">Wood stork</name>
    <dbReference type="NCBI Taxonomy" id="33587"/>
    <lineage>
        <taxon>Eukaryota</taxon>
        <taxon>Metazoa</taxon>
        <taxon>Chordata</taxon>
        <taxon>Craniata</taxon>
        <taxon>Vertebrata</taxon>
        <taxon>Euteleostomi</taxon>
        <taxon>Archelosauria</taxon>
        <taxon>Archosauria</taxon>
        <taxon>Dinosauria</taxon>
        <taxon>Saurischia</taxon>
        <taxon>Theropoda</taxon>
        <taxon>Coelurosauria</taxon>
        <taxon>Aves</taxon>
        <taxon>Neognathae</taxon>
        <taxon>Neoaves</taxon>
        <taxon>Aequornithes</taxon>
        <taxon>Ciconiiformes</taxon>
        <taxon>Ciconiidae</taxon>
        <taxon>Mycteria</taxon>
    </lineage>
</organism>
<gene>
    <name evidence="1" type="ORF">QYF61_026985</name>
</gene>
<sequence length="139" mass="15749">MKRVLETITNQMKVIGKSQHGFTKGKSRQTNPITFYNKSTSGVEMGRAVDVVYLEFSKEFNTVSHSLQLGKLARYRLEGWSARWVTLRGVFNIFINNPDYGVESTLTKFADATKLAGEVNTSEGRAILQRDLDRLEERG</sequence>
<dbReference type="EMBL" id="JAUNZN010000008">
    <property type="protein sequence ID" value="KAK4817762.1"/>
    <property type="molecule type" value="Genomic_DNA"/>
</dbReference>
<evidence type="ECO:0000313" key="1">
    <source>
        <dbReference type="EMBL" id="KAK4817762.1"/>
    </source>
</evidence>
<dbReference type="PANTHER" id="PTHR33332">
    <property type="entry name" value="REVERSE TRANSCRIPTASE DOMAIN-CONTAINING PROTEIN"/>
    <property type="match status" value="1"/>
</dbReference>
<dbReference type="AlphaFoldDB" id="A0AAN7NKD5"/>
<name>A0AAN7NKD5_MYCAM</name>
<accession>A0AAN7NKD5</accession>
<comment type="caution">
    <text evidence="1">The sequence shown here is derived from an EMBL/GenBank/DDBJ whole genome shotgun (WGS) entry which is preliminary data.</text>
</comment>
<protein>
    <recommendedName>
        <fullName evidence="3">Reverse transcriptase domain-containing protein</fullName>
    </recommendedName>
</protein>
<reference evidence="1 2" key="1">
    <citation type="journal article" date="2023" name="J. Hered.">
        <title>Chromosome-level genome of the wood stork (Mycteria americana) provides insight into avian chromosome evolution.</title>
        <authorList>
            <person name="Flamio R. Jr."/>
            <person name="Ramstad K.M."/>
        </authorList>
    </citation>
    <scope>NUCLEOTIDE SEQUENCE [LARGE SCALE GENOMIC DNA]</scope>
    <source>
        <strain evidence="1">JAX WOST 10</strain>
    </source>
</reference>
<evidence type="ECO:0000313" key="2">
    <source>
        <dbReference type="Proteomes" id="UP001333110"/>
    </source>
</evidence>
<dbReference type="Proteomes" id="UP001333110">
    <property type="component" value="Unassembled WGS sequence"/>
</dbReference>
<evidence type="ECO:0008006" key="3">
    <source>
        <dbReference type="Google" id="ProtNLM"/>
    </source>
</evidence>
<proteinExistence type="predicted"/>
<keyword evidence="2" id="KW-1185">Reference proteome</keyword>